<dbReference type="SUPFAM" id="SSF50998">
    <property type="entry name" value="Quinoprotein alcohol dehydrogenase-like"/>
    <property type="match status" value="1"/>
</dbReference>
<dbReference type="InterPro" id="IPR002372">
    <property type="entry name" value="PQQ_rpt_dom"/>
</dbReference>
<dbReference type="AlphaFoldDB" id="A0A8J3ZQ64"/>
<accession>A0A8J3ZQ64</accession>
<dbReference type="InterPro" id="IPR011047">
    <property type="entry name" value="Quinoprotein_ADH-like_sf"/>
</dbReference>
<gene>
    <name evidence="3" type="ORF">Voc01_019440</name>
</gene>
<protein>
    <recommendedName>
        <fullName evidence="2">Pyrrolo-quinoline quinone repeat domain-containing protein</fullName>
    </recommendedName>
</protein>
<evidence type="ECO:0000313" key="3">
    <source>
        <dbReference type="EMBL" id="GIJ67027.1"/>
    </source>
</evidence>
<evidence type="ECO:0000256" key="1">
    <source>
        <dbReference type="SAM" id="MobiDB-lite"/>
    </source>
</evidence>
<organism evidence="3 4">
    <name type="scientific">Virgisporangium ochraceum</name>
    <dbReference type="NCBI Taxonomy" id="65505"/>
    <lineage>
        <taxon>Bacteria</taxon>
        <taxon>Bacillati</taxon>
        <taxon>Actinomycetota</taxon>
        <taxon>Actinomycetes</taxon>
        <taxon>Micromonosporales</taxon>
        <taxon>Micromonosporaceae</taxon>
        <taxon>Virgisporangium</taxon>
    </lineage>
</organism>
<feature type="domain" description="Pyrrolo-quinoline quinone repeat" evidence="2">
    <location>
        <begin position="158"/>
        <end position="369"/>
    </location>
</feature>
<dbReference type="Proteomes" id="UP000635606">
    <property type="component" value="Unassembled WGS sequence"/>
</dbReference>
<comment type="caution">
    <text evidence="3">The sequence shown here is derived from an EMBL/GenBank/DDBJ whole genome shotgun (WGS) entry which is preliminary data.</text>
</comment>
<evidence type="ECO:0000259" key="2">
    <source>
        <dbReference type="Pfam" id="PF13360"/>
    </source>
</evidence>
<feature type="region of interest" description="Disordered" evidence="1">
    <location>
        <begin position="33"/>
        <end position="56"/>
    </location>
</feature>
<proteinExistence type="predicted"/>
<dbReference type="RefSeq" id="WP_203926990.1">
    <property type="nucleotide sequence ID" value="NZ_BOPH01000022.1"/>
</dbReference>
<evidence type="ECO:0000313" key="4">
    <source>
        <dbReference type="Proteomes" id="UP000635606"/>
    </source>
</evidence>
<sequence length="437" mass="45950">MPDDGGLSMRRIVGTVLLLVALTGCTEPFEPIEGIAGPSATPPVDVKTADPPTRFPDKPYKELEISTDAEEVLLHGLTAVVPVHGSAVLSAGTGDEIRLVDTRTATVRQSVKPTHPLPKGEVLALPTLTTVNGRATVLMPFLAEAPAQGTTPGRPMLEVTSIDPNNGEVDWRFEIPLDGWTAPTGNNVAEVRIAGVDDGVAVIRLEENNRTRMRGDTYAVDLATRKVLWHQTGFESRAVAGGVVVGRRPGTGQSPPVQVLGLDVRTGRQKWASARPTDSLRDVHPAGPTLAIVGGALGGNQDYLDVVDIASGKVVRSRSQKSGERGLLVTGRCVYDERSVVVCDGTDWIMGIDATSGAELWSIVDGGQRLLLHPTGAWHGAVYGWVDGPKPVVLDARTGADREANPGTSPSVVNASMAIGPWPGTPNAGSAIYPVLG</sequence>
<dbReference type="Gene3D" id="2.130.10.10">
    <property type="entry name" value="YVTN repeat-like/Quinoprotein amine dehydrogenase"/>
    <property type="match status" value="1"/>
</dbReference>
<dbReference type="Pfam" id="PF13360">
    <property type="entry name" value="PQQ_2"/>
    <property type="match status" value="1"/>
</dbReference>
<reference evidence="3" key="1">
    <citation type="submission" date="2021-01" db="EMBL/GenBank/DDBJ databases">
        <title>Whole genome shotgun sequence of Virgisporangium ochraceum NBRC 16418.</title>
        <authorList>
            <person name="Komaki H."/>
            <person name="Tamura T."/>
        </authorList>
    </citation>
    <scope>NUCLEOTIDE SEQUENCE</scope>
    <source>
        <strain evidence="3">NBRC 16418</strain>
    </source>
</reference>
<dbReference type="InterPro" id="IPR015943">
    <property type="entry name" value="WD40/YVTN_repeat-like_dom_sf"/>
</dbReference>
<keyword evidence="4" id="KW-1185">Reference proteome</keyword>
<name>A0A8J3ZQ64_9ACTN</name>
<dbReference type="EMBL" id="BOPH01000022">
    <property type="protein sequence ID" value="GIJ67027.1"/>
    <property type="molecule type" value="Genomic_DNA"/>
</dbReference>